<sequence length="633" mass="73283">MELYMKNREHGRMILESVKNGPLIWPTIKENSVIRTKKYTEMFVAEKFKLIVMSKQLTSFFKDYQLKFMHSLITTELPRIYEKEFTSNARSSGKTVNKTKEEKGCFVVQGKALLVKAQGNGKVLSKEELEFLTDPSIPKGSVTQTVITNNVAYQADDLDAYDSDCDEITTAKVALMANLSRYRSDVLSEGPHSKHTNNDMLNQTELERYKERVKLLEERQNIDLSTREKLIIDDFEKEINSLKQTLSKQLTEKESLTTTFNVFKNESKEKEAKNIDTEIVLEKKFKELDNITRPMLYDGNVIAKETNVILIADSEEILILEEESRSKMLLKQNDPKVLEKKINIKPVNYALLNQLSEDFRKCFVPQQELSVEQAFWFQMLNPSIESSNPSPVKVDVPKELPKVSLVNESLKKLKSHLVKFDSVVKTRTTPSDLIEEKDMIIRKLKERIKSLSGNVNVENVKKDIDEIETINIELEHSVAKLISEYENLRNKREHLKSIFKDQFDLIKKTRVQSKEHSDSVIAQINAKSVENLDLNPQLQEKDKNKRESHIYYLKHNMEQPVIVGEIVKQAKSLNYLDSLSYTACCPDCSMVSGLWMFKTYDRRLLLAHQFRTVKFDNDQIALWDMVIIRLGMS</sequence>
<proteinExistence type="predicted"/>
<dbReference type="EMBL" id="BKCJ010003448">
    <property type="protein sequence ID" value="GEU55154.1"/>
    <property type="molecule type" value="Genomic_DNA"/>
</dbReference>
<accession>A0A6L2L4T0</accession>
<comment type="caution">
    <text evidence="2">The sequence shown here is derived from an EMBL/GenBank/DDBJ whole genome shotgun (WGS) entry which is preliminary data.</text>
</comment>
<keyword evidence="1" id="KW-0175">Coiled coil</keyword>
<reference evidence="2" key="1">
    <citation type="journal article" date="2019" name="Sci. Rep.">
        <title>Draft genome of Tanacetum cinerariifolium, the natural source of mosquito coil.</title>
        <authorList>
            <person name="Yamashiro T."/>
            <person name="Shiraishi A."/>
            <person name="Satake H."/>
            <person name="Nakayama K."/>
        </authorList>
    </citation>
    <scope>NUCLEOTIDE SEQUENCE</scope>
</reference>
<evidence type="ECO:0000313" key="2">
    <source>
        <dbReference type="EMBL" id="GEU55154.1"/>
    </source>
</evidence>
<evidence type="ECO:0008006" key="3">
    <source>
        <dbReference type="Google" id="ProtNLM"/>
    </source>
</evidence>
<feature type="coiled-coil region" evidence="1">
    <location>
        <begin position="434"/>
        <end position="498"/>
    </location>
</feature>
<gene>
    <name evidence="2" type="ORF">Tci_027132</name>
</gene>
<name>A0A6L2L4T0_TANCI</name>
<dbReference type="AlphaFoldDB" id="A0A6L2L4T0"/>
<evidence type="ECO:0000256" key="1">
    <source>
        <dbReference type="SAM" id="Coils"/>
    </source>
</evidence>
<organism evidence="2">
    <name type="scientific">Tanacetum cinerariifolium</name>
    <name type="common">Dalmatian daisy</name>
    <name type="synonym">Chrysanthemum cinerariifolium</name>
    <dbReference type="NCBI Taxonomy" id="118510"/>
    <lineage>
        <taxon>Eukaryota</taxon>
        <taxon>Viridiplantae</taxon>
        <taxon>Streptophyta</taxon>
        <taxon>Embryophyta</taxon>
        <taxon>Tracheophyta</taxon>
        <taxon>Spermatophyta</taxon>
        <taxon>Magnoliopsida</taxon>
        <taxon>eudicotyledons</taxon>
        <taxon>Gunneridae</taxon>
        <taxon>Pentapetalae</taxon>
        <taxon>asterids</taxon>
        <taxon>campanulids</taxon>
        <taxon>Asterales</taxon>
        <taxon>Asteraceae</taxon>
        <taxon>Asteroideae</taxon>
        <taxon>Anthemideae</taxon>
        <taxon>Anthemidinae</taxon>
        <taxon>Tanacetum</taxon>
    </lineage>
</organism>
<protein>
    <recommendedName>
        <fullName evidence="3">Retrovirus-related Pol polyprotein from transposon TNT 1-94</fullName>
    </recommendedName>
</protein>